<protein>
    <submittedName>
        <fullName evidence="4">Uncharacterized protein</fullName>
    </submittedName>
</protein>
<dbReference type="PANTHER" id="PTHR10380">
    <property type="entry name" value="CUTICLE PROTEIN"/>
    <property type="match status" value="1"/>
</dbReference>
<dbReference type="AlphaFoldDB" id="A0A834IW05"/>
<dbReference type="InterPro" id="IPR000618">
    <property type="entry name" value="Insect_cuticle"/>
</dbReference>
<dbReference type="PROSITE" id="PS51155">
    <property type="entry name" value="CHIT_BIND_RR_2"/>
    <property type="match status" value="1"/>
</dbReference>
<dbReference type="InterPro" id="IPR031311">
    <property type="entry name" value="CHIT_BIND_RR_consensus"/>
</dbReference>
<evidence type="ECO:0000256" key="3">
    <source>
        <dbReference type="SAM" id="SignalP"/>
    </source>
</evidence>
<dbReference type="Proteomes" id="UP000625711">
    <property type="component" value="Unassembled WGS sequence"/>
</dbReference>
<gene>
    <name evidence="4" type="ORF">GWI33_007152</name>
</gene>
<feature type="chain" id="PRO_5032896650" evidence="3">
    <location>
        <begin position="18"/>
        <end position="127"/>
    </location>
</feature>
<organism evidence="4 5">
    <name type="scientific">Rhynchophorus ferrugineus</name>
    <name type="common">Red palm weevil</name>
    <name type="synonym">Curculio ferrugineus</name>
    <dbReference type="NCBI Taxonomy" id="354439"/>
    <lineage>
        <taxon>Eukaryota</taxon>
        <taxon>Metazoa</taxon>
        <taxon>Ecdysozoa</taxon>
        <taxon>Arthropoda</taxon>
        <taxon>Hexapoda</taxon>
        <taxon>Insecta</taxon>
        <taxon>Pterygota</taxon>
        <taxon>Neoptera</taxon>
        <taxon>Endopterygota</taxon>
        <taxon>Coleoptera</taxon>
        <taxon>Polyphaga</taxon>
        <taxon>Cucujiformia</taxon>
        <taxon>Curculionidae</taxon>
        <taxon>Dryophthorinae</taxon>
        <taxon>Rhynchophorus</taxon>
    </lineage>
</organism>
<evidence type="ECO:0000313" key="4">
    <source>
        <dbReference type="EMBL" id="KAF7286192.1"/>
    </source>
</evidence>
<sequence>MLAKVLMFCGFVAVVFSAIIPEPVAILSQSSDIQPDGNFLWNYELADGSKHQQKGSVKQLDKETITVVEGSVSWTDLDGYHHEISYVADENGYQARSADLPVAPEIPKAIVRALEWIAAHPEPEKKH</sequence>
<name>A0A834IW05_RHYFE</name>
<evidence type="ECO:0000256" key="1">
    <source>
        <dbReference type="ARBA" id="ARBA00022460"/>
    </source>
</evidence>
<dbReference type="PANTHER" id="PTHR10380:SF173">
    <property type="entry name" value="CUTICULAR PROTEIN 47EF, ISOFORM C-RELATED"/>
    <property type="match status" value="1"/>
</dbReference>
<dbReference type="PRINTS" id="PR00947">
    <property type="entry name" value="CUTICLE"/>
</dbReference>
<comment type="caution">
    <text evidence="4">The sequence shown here is derived from an EMBL/GenBank/DDBJ whole genome shotgun (WGS) entry which is preliminary data.</text>
</comment>
<accession>A0A834IW05</accession>
<evidence type="ECO:0000256" key="2">
    <source>
        <dbReference type="PROSITE-ProRule" id="PRU00497"/>
    </source>
</evidence>
<evidence type="ECO:0000313" key="5">
    <source>
        <dbReference type="Proteomes" id="UP000625711"/>
    </source>
</evidence>
<keyword evidence="5" id="KW-1185">Reference proteome</keyword>
<dbReference type="EMBL" id="JAACXV010000035">
    <property type="protein sequence ID" value="KAF7286192.1"/>
    <property type="molecule type" value="Genomic_DNA"/>
</dbReference>
<dbReference type="PROSITE" id="PS00233">
    <property type="entry name" value="CHIT_BIND_RR_1"/>
    <property type="match status" value="1"/>
</dbReference>
<dbReference type="Pfam" id="PF00379">
    <property type="entry name" value="Chitin_bind_4"/>
    <property type="match status" value="1"/>
</dbReference>
<feature type="signal peptide" evidence="3">
    <location>
        <begin position="1"/>
        <end position="17"/>
    </location>
</feature>
<dbReference type="GO" id="GO:0062129">
    <property type="term" value="C:chitin-based extracellular matrix"/>
    <property type="evidence" value="ECO:0007669"/>
    <property type="project" value="TreeGrafter"/>
</dbReference>
<dbReference type="OrthoDB" id="6379191at2759"/>
<dbReference type="InterPro" id="IPR050468">
    <property type="entry name" value="Cuticle_Struct_Prot"/>
</dbReference>
<reference evidence="4" key="1">
    <citation type="submission" date="2020-08" db="EMBL/GenBank/DDBJ databases">
        <title>Genome sequencing and assembly of the red palm weevil Rhynchophorus ferrugineus.</title>
        <authorList>
            <person name="Dias G.B."/>
            <person name="Bergman C.M."/>
            <person name="Manee M."/>
        </authorList>
    </citation>
    <scope>NUCLEOTIDE SEQUENCE</scope>
    <source>
        <strain evidence="4">AA-2017</strain>
        <tissue evidence="4">Whole larva</tissue>
    </source>
</reference>
<keyword evidence="1 2" id="KW-0193">Cuticle</keyword>
<keyword evidence="3" id="KW-0732">Signal</keyword>
<dbReference type="GO" id="GO:0008010">
    <property type="term" value="F:structural constituent of chitin-based larval cuticle"/>
    <property type="evidence" value="ECO:0007669"/>
    <property type="project" value="TreeGrafter"/>
</dbReference>
<proteinExistence type="predicted"/>